<dbReference type="PANTHER" id="PTHR44196:SF1">
    <property type="entry name" value="DEHYDROGENASE_REDUCTASE SDR FAMILY MEMBER 7B"/>
    <property type="match status" value="1"/>
</dbReference>
<keyword evidence="7" id="KW-1185">Reference proteome</keyword>
<dbReference type="PRINTS" id="PR00080">
    <property type="entry name" value="SDRFAMILY"/>
</dbReference>
<evidence type="ECO:0000256" key="1">
    <source>
        <dbReference type="ARBA" id="ARBA00006484"/>
    </source>
</evidence>
<keyword evidence="2" id="KW-0560">Oxidoreductase</keyword>
<evidence type="ECO:0000256" key="4">
    <source>
        <dbReference type="SAM" id="MobiDB-lite"/>
    </source>
</evidence>
<comment type="caution">
    <text evidence="6">The sequence shown here is derived from an EMBL/GenBank/DDBJ whole genome shotgun (WGS) entry which is preliminary data.</text>
</comment>
<dbReference type="RefSeq" id="WP_121193219.1">
    <property type="nucleotide sequence ID" value="NZ_RBWV01000011.1"/>
</dbReference>
<dbReference type="GO" id="GO:0016020">
    <property type="term" value="C:membrane"/>
    <property type="evidence" value="ECO:0007669"/>
    <property type="project" value="TreeGrafter"/>
</dbReference>
<organism evidence="6 7">
    <name type="scientific">Motilibacter peucedani</name>
    <dbReference type="NCBI Taxonomy" id="598650"/>
    <lineage>
        <taxon>Bacteria</taxon>
        <taxon>Bacillati</taxon>
        <taxon>Actinomycetota</taxon>
        <taxon>Actinomycetes</taxon>
        <taxon>Motilibacterales</taxon>
        <taxon>Motilibacteraceae</taxon>
        <taxon>Motilibacter</taxon>
    </lineage>
</organism>
<dbReference type="InterPro" id="IPR020904">
    <property type="entry name" value="Sc_DH/Rdtase_CS"/>
</dbReference>
<dbReference type="InParanoid" id="A0A420XQA6"/>
<dbReference type="Proteomes" id="UP000281955">
    <property type="component" value="Unassembled WGS sequence"/>
</dbReference>
<gene>
    <name evidence="6" type="ORF">CLV35_1917</name>
</gene>
<dbReference type="SUPFAM" id="SSF51735">
    <property type="entry name" value="NAD(P)-binding Rossmann-fold domains"/>
    <property type="match status" value="1"/>
</dbReference>
<evidence type="ECO:0000259" key="5">
    <source>
        <dbReference type="SMART" id="SM00822"/>
    </source>
</evidence>
<evidence type="ECO:0000256" key="2">
    <source>
        <dbReference type="ARBA" id="ARBA00023002"/>
    </source>
</evidence>
<protein>
    <submittedName>
        <fullName evidence="6">Short-subunit dehydrogenase</fullName>
    </submittedName>
</protein>
<dbReference type="PROSITE" id="PS00061">
    <property type="entry name" value="ADH_SHORT"/>
    <property type="match status" value="1"/>
</dbReference>
<dbReference type="OrthoDB" id="158573at2"/>
<proteinExistence type="inferred from homology"/>
<comment type="similarity">
    <text evidence="1 3">Belongs to the short-chain dehydrogenases/reductases (SDR) family.</text>
</comment>
<dbReference type="PANTHER" id="PTHR44196">
    <property type="entry name" value="DEHYDROGENASE/REDUCTASE SDR FAMILY MEMBER 7B"/>
    <property type="match status" value="1"/>
</dbReference>
<dbReference type="PRINTS" id="PR00081">
    <property type="entry name" value="GDHRDH"/>
</dbReference>
<dbReference type="SMART" id="SM00822">
    <property type="entry name" value="PKS_KR"/>
    <property type="match status" value="1"/>
</dbReference>
<dbReference type="GO" id="GO:0016491">
    <property type="term" value="F:oxidoreductase activity"/>
    <property type="evidence" value="ECO:0007669"/>
    <property type="project" value="UniProtKB-KW"/>
</dbReference>
<feature type="domain" description="Ketoreductase" evidence="5">
    <location>
        <begin position="9"/>
        <end position="192"/>
    </location>
</feature>
<dbReference type="FunCoup" id="A0A420XQA6">
    <property type="interactions" value="96"/>
</dbReference>
<dbReference type="Gene3D" id="3.40.50.720">
    <property type="entry name" value="NAD(P)-binding Rossmann-like Domain"/>
    <property type="match status" value="1"/>
</dbReference>
<dbReference type="NCBIfam" id="NF005495">
    <property type="entry name" value="PRK07109.1"/>
    <property type="match status" value="1"/>
</dbReference>
<dbReference type="Pfam" id="PF00106">
    <property type="entry name" value="adh_short"/>
    <property type="match status" value="1"/>
</dbReference>
<feature type="region of interest" description="Disordered" evidence="4">
    <location>
        <begin position="268"/>
        <end position="296"/>
    </location>
</feature>
<dbReference type="InterPro" id="IPR002347">
    <property type="entry name" value="SDR_fam"/>
</dbReference>
<evidence type="ECO:0000256" key="3">
    <source>
        <dbReference type="RuleBase" id="RU000363"/>
    </source>
</evidence>
<reference evidence="6 7" key="1">
    <citation type="submission" date="2018-10" db="EMBL/GenBank/DDBJ databases">
        <title>Genomic Encyclopedia of Archaeal and Bacterial Type Strains, Phase II (KMG-II): from individual species to whole genera.</title>
        <authorList>
            <person name="Goeker M."/>
        </authorList>
    </citation>
    <scope>NUCLEOTIDE SEQUENCE [LARGE SCALE GENOMIC DNA]</scope>
    <source>
        <strain evidence="6 7">RP-AC37</strain>
    </source>
</reference>
<dbReference type="AlphaFoldDB" id="A0A420XQA6"/>
<evidence type="ECO:0000313" key="6">
    <source>
        <dbReference type="EMBL" id="RKS75450.1"/>
    </source>
</evidence>
<dbReference type="InterPro" id="IPR057326">
    <property type="entry name" value="KR_dom"/>
</dbReference>
<sequence length="339" mass="36305">MAAQQTRPRVVVVTGGTAGVGRATARAFADRGDSVAVLARGEDGLRATEADLRERGVPALAVRCDVADAAQVEAAARRVEAELGPIDVWVNNAMTTVFGTFESMSDEEFRRVTEVNYLGYAYGTRAALTRMKPRGTGRIIQVGSSLAYRGIPLQSAYCGSKHAIQGLCDSLRAELLHDGTDVTVSMVQLPAMNTPQFRITKSYMPRKAQPVPPIYQPEVAAQAIVRAAEAGRREYWVAPITALTILGNRVAPGLLDHYLGRTGFDAQQVDEPEDRPRPDNLHAPVPGDHGAHGAFDDQAKPRTLEFLPPVFPRAVVGIGTRLVGLGASALSLTSRKAAS</sequence>
<dbReference type="EMBL" id="RBWV01000011">
    <property type="protein sequence ID" value="RKS75450.1"/>
    <property type="molecule type" value="Genomic_DNA"/>
</dbReference>
<name>A0A420XQA6_9ACTN</name>
<dbReference type="InterPro" id="IPR036291">
    <property type="entry name" value="NAD(P)-bd_dom_sf"/>
</dbReference>
<evidence type="ECO:0000313" key="7">
    <source>
        <dbReference type="Proteomes" id="UP000281955"/>
    </source>
</evidence>
<accession>A0A420XQA6</accession>